<dbReference type="RefSeq" id="NP_001123092.1">
    <property type="nucleotide sequence ID" value="NM_001129620.4"/>
</dbReference>
<name>A6ZJ74_CAEEL</name>
<dbReference type="OrthoDB" id="1574204at2759"/>
<dbReference type="GeneID" id="181643"/>
<proteinExistence type="evidence at protein level"/>
<dbReference type="CTD" id="181643"/>
<dbReference type="AlphaFoldDB" id="A6ZJ74"/>
<reference evidence="1 2" key="1">
    <citation type="journal article" date="1998" name="Science">
        <title>Genome sequence of the nematode C. elegans: a platform for investigating biology.</title>
        <authorList>
            <consortium name="The C. elegans sequencing consortium"/>
            <person name="Sulson J.E."/>
            <person name="Waterston R."/>
        </authorList>
    </citation>
    <scope>NUCLEOTIDE SEQUENCE [LARGE SCALE GENOMIC DNA]</scope>
    <source>
        <strain evidence="1 2">Bristol N2</strain>
    </source>
</reference>
<gene>
    <name evidence="1 3" type="primary">lron-3</name>
    <name evidence="3" type="ORF">C02C6.3</name>
    <name evidence="1" type="ORF">CELE_C02C6.3</name>
</gene>
<dbReference type="Proteomes" id="UP000001940">
    <property type="component" value="Chromosome X"/>
</dbReference>
<keyword evidence="4" id="KW-1267">Proteomics identification</keyword>
<evidence type="ECO:0000313" key="3">
    <source>
        <dbReference type="WormBase" id="C02C6.3c"/>
    </source>
</evidence>
<protein>
    <submittedName>
        <fullName evidence="1">LRRCT domain-containing protein</fullName>
    </submittedName>
</protein>
<dbReference type="KEGG" id="cel:CELE_C02C6.3"/>
<dbReference type="HOGENOM" id="CLU_2707051_0_0_1"/>
<dbReference type="AGR" id="WB:WBGene00007261"/>
<sequence>MCGMIPSKYGLQVREKNSLVCDRASPKMYVGARIAEVPLNKLTCDEPLFTSMSSFKFNFYSMIIAFIVSKMMF</sequence>
<dbReference type="PeptideAtlas" id="A6ZJ74"/>
<evidence type="ECO:0007829" key="4">
    <source>
        <dbReference type="PeptideAtlas" id="A6ZJ74"/>
    </source>
</evidence>
<accession>A6ZJ74</accession>
<dbReference type="ExpressionAtlas" id="A6ZJ74">
    <property type="expression patterns" value="baseline and differential"/>
</dbReference>
<dbReference type="UCSC" id="C02C6.3a">
    <property type="organism name" value="c. elegans"/>
</dbReference>
<evidence type="ECO:0000313" key="2">
    <source>
        <dbReference type="Proteomes" id="UP000001940"/>
    </source>
</evidence>
<keyword evidence="2" id="KW-1185">Reference proteome</keyword>
<dbReference type="Bgee" id="WBGene00007261">
    <property type="expression patterns" value="Expressed in pharyngeal muscle cell (C elegans) and 3 other cell types or tissues"/>
</dbReference>
<dbReference type="WormBase" id="C02C6.3c">
    <property type="protein sequence ID" value="CE41293"/>
    <property type="gene ID" value="WBGene00007261"/>
    <property type="gene designation" value="lron-3"/>
</dbReference>
<evidence type="ECO:0000313" key="1">
    <source>
        <dbReference type="EMBL" id="CAO78700.1"/>
    </source>
</evidence>
<dbReference type="EMBL" id="BX284606">
    <property type="protein sequence ID" value="CAO78700.1"/>
    <property type="molecule type" value="Genomic_DNA"/>
</dbReference>
<organism evidence="1 2">
    <name type="scientific">Caenorhabditis elegans</name>
    <dbReference type="NCBI Taxonomy" id="6239"/>
    <lineage>
        <taxon>Eukaryota</taxon>
        <taxon>Metazoa</taxon>
        <taxon>Ecdysozoa</taxon>
        <taxon>Nematoda</taxon>
        <taxon>Chromadorea</taxon>
        <taxon>Rhabditida</taxon>
        <taxon>Rhabditina</taxon>
        <taxon>Rhabditomorpha</taxon>
        <taxon>Rhabditoidea</taxon>
        <taxon>Rhabditidae</taxon>
        <taxon>Peloderinae</taxon>
        <taxon>Caenorhabditis</taxon>
    </lineage>
</organism>